<dbReference type="GO" id="GO:0043138">
    <property type="term" value="F:3'-5' DNA helicase activity"/>
    <property type="evidence" value="ECO:0007669"/>
    <property type="project" value="UniProtKB-EC"/>
</dbReference>
<dbReference type="EMBL" id="NPZB01000001">
    <property type="protein sequence ID" value="PNS09829.1"/>
    <property type="molecule type" value="Genomic_DNA"/>
</dbReference>
<dbReference type="InterPro" id="IPR014017">
    <property type="entry name" value="DNA_helicase_UvrD-like_C"/>
</dbReference>
<dbReference type="EC" id="5.6.2.4" evidence="8"/>
<dbReference type="Gene3D" id="1.10.486.10">
    <property type="entry name" value="PCRA, domain 4"/>
    <property type="match status" value="1"/>
</dbReference>
<evidence type="ECO:0000259" key="11">
    <source>
        <dbReference type="PROSITE" id="PS51198"/>
    </source>
</evidence>
<dbReference type="GO" id="GO:0005524">
    <property type="term" value="F:ATP binding"/>
    <property type="evidence" value="ECO:0007669"/>
    <property type="project" value="UniProtKB-UniRule"/>
</dbReference>
<keyword evidence="2 10" id="KW-0547">Nucleotide-binding</keyword>
<dbReference type="PANTHER" id="PTHR11070">
    <property type="entry name" value="UVRD / RECB / PCRA DNA HELICASE FAMILY MEMBER"/>
    <property type="match status" value="1"/>
</dbReference>
<keyword evidence="4 10" id="KW-0347">Helicase</keyword>
<evidence type="ECO:0000256" key="1">
    <source>
        <dbReference type="ARBA" id="ARBA00009922"/>
    </source>
</evidence>
<organism evidence="13 14">
    <name type="scientific">Solilutibacter silvestris</name>
    <dbReference type="NCBI Taxonomy" id="1645665"/>
    <lineage>
        <taxon>Bacteria</taxon>
        <taxon>Pseudomonadati</taxon>
        <taxon>Pseudomonadota</taxon>
        <taxon>Gammaproteobacteria</taxon>
        <taxon>Lysobacterales</taxon>
        <taxon>Lysobacteraceae</taxon>
        <taxon>Solilutibacter</taxon>
    </lineage>
</organism>
<accession>A0A2K1Q466</accession>
<evidence type="ECO:0000313" key="13">
    <source>
        <dbReference type="EMBL" id="PNS09829.1"/>
    </source>
</evidence>
<keyword evidence="6" id="KW-0413">Isomerase</keyword>
<dbReference type="AlphaFoldDB" id="A0A2K1Q466"/>
<evidence type="ECO:0000256" key="2">
    <source>
        <dbReference type="ARBA" id="ARBA00022741"/>
    </source>
</evidence>
<comment type="catalytic activity">
    <reaction evidence="7">
        <text>Couples ATP hydrolysis with the unwinding of duplex DNA by translocating in the 3'-5' direction.</text>
        <dbReference type="EC" id="5.6.2.4"/>
    </reaction>
</comment>
<feature type="domain" description="UvrD-like helicase C-terminal" evidence="12">
    <location>
        <begin position="451"/>
        <end position="730"/>
    </location>
</feature>
<comment type="caution">
    <text evidence="13">The sequence shown here is derived from an EMBL/GenBank/DDBJ whole genome shotgun (WGS) entry which is preliminary data.</text>
</comment>
<evidence type="ECO:0000259" key="12">
    <source>
        <dbReference type="PROSITE" id="PS51217"/>
    </source>
</evidence>
<comment type="catalytic activity">
    <reaction evidence="9">
        <text>ATP + H2O = ADP + phosphate + H(+)</text>
        <dbReference type="Rhea" id="RHEA:13065"/>
        <dbReference type="ChEBI" id="CHEBI:15377"/>
        <dbReference type="ChEBI" id="CHEBI:15378"/>
        <dbReference type="ChEBI" id="CHEBI:30616"/>
        <dbReference type="ChEBI" id="CHEBI:43474"/>
        <dbReference type="ChEBI" id="CHEBI:456216"/>
        <dbReference type="EC" id="5.6.2.4"/>
    </reaction>
</comment>
<evidence type="ECO:0000256" key="6">
    <source>
        <dbReference type="ARBA" id="ARBA00023235"/>
    </source>
</evidence>
<evidence type="ECO:0000256" key="3">
    <source>
        <dbReference type="ARBA" id="ARBA00022801"/>
    </source>
</evidence>
<dbReference type="CDD" id="cd17932">
    <property type="entry name" value="DEXQc_UvrD"/>
    <property type="match status" value="1"/>
</dbReference>
<dbReference type="PANTHER" id="PTHR11070:SF59">
    <property type="entry name" value="DNA 3'-5' HELICASE"/>
    <property type="match status" value="1"/>
</dbReference>
<dbReference type="InterPro" id="IPR010359">
    <property type="entry name" value="IrrE_HExxH"/>
</dbReference>
<sequence length="1093" mass="119442">MPGADILDGGLACYIPKAGLIVYEDSDTDFDRAFRIAHELGHLHLGDSEEEDFTGPPYAINPDRPAEAAPIGVERVIDYGRRQRREVQMDLFAREFLLPRSVAKKLHLEDGMTAAQIASKLGAPVAVVAQQLFDALLLPPVELPSDGSIPEKPLNDLQAAAAKHQGSAFLLEAGPGTGKTKTLVGRIKHLLSQGIDPRHILVLTFSNKAAAEIVERIAAVDAKASAAMWIGTFHAFGLDLLRRFYGELDLPADARMLDRTEAVELIENEFPRLGLVHYRDIYDPTKIISDLLAAISRAKDEVVFADDYERLAKEMQSSASEEERIAGDKAAEVARVYHTYEKLKRSVQAVDFGDLVSLPVRLLEDSQEIAHALRQAHQHVLVDEYQDVNRSSVRLLKALCGEGQNLWVVGDAKQSIYRFRGASSVSMDQFNTHDFPNGARAQLKENYRSVPEIARTFSHFASAMKAASAKSEVESNQAESGLVPSMRRVDRKVDQVVALAETILEMRSAGHSFRDQAVLCTGNDKLSDFGEQLERMGIPVLFLGSLFERPEVKDLLAVLTLLVDRRATGLLRTACIPDFAMSLEDVVVVLNYLRTAEHAPGAWRELPPAVEGLSAAGRAALVSLDAALAGLERESDPWEAMCQFLLGPSKLVAQLVASGTPGDRAKGIAVWQLLNFMRVQPKGQGLPIQRLTDRIRRLVRLADERDLRQLPAAARSIDAVRLMTIHGAKGLEFEVVHLPGMNQGALPRTVPQGPCPPPTNMVEGAHGAAAQYHNDETFKEHECLFYVGLSRARARLFFYAVNFTDSSGDRKPSKRAQSPFIDRIAGFISNEVVTPKTEAPAVPESIPVELVTEGGVVLEGYQVGRYDHGCERNYLYVHLLQVGGKSKATAFLQMHNAVRKGYQSVVQGGDADLAAITAALRESFAASGLDQHGYVEDYLALANGMLASFLASRAGRSAEKPVALTLSFGDDKILVTPDDVLLESDGRKTYRKVSTGKTRSDDETDIGVASLLLAARAIDPSAQVELVYLSDGNKLFLDRSAKQLDNSKHKVQGAIGRVRAGRFMAKPSNFTCPTCPAFFLCGPLPFGALHKSF</sequence>
<keyword evidence="3 10" id="KW-0378">Hydrolase</keyword>
<evidence type="ECO:0000256" key="9">
    <source>
        <dbReference type="ARBA" id="ARBA00048988"/>
    </source>
</evidence>
<feature type="domain" description="UvrD-like helicase ATP-binding" evidence="11">
    <location>
        <begin position="152"/>
        <end position="450"/>
    </location>
</feature>
<comment type="similarity">
    <text evidence="1">Belongs to the helicase family. UvrD subfamily.</text>
</comment>
<dbReference type="Gene3D" id="1.10.10.160">
    <property type="match status" value="1"/>
</dbReference>
<dbReference type="PROSITE" id="PS51198">
    <property type="entry name" value="UVRD_HELICASE_ATP_BIND"/>
    <property type="match status" value="1"/>
</dbReference>
<dbReference type="InterPro" id="IPR000212">
    <property type="entry name" value="DNA_helicase_UvrD/REP"/>
</dbReference>
<evidence type="ECO:0000256" key="4">
    <source>
        <dbReference type="ARBA" id="ARBA00022806"/>
    </source>
</evidence>
<keyword evidence="14" id="KW-1185">Reference proteome</keyword>
<evidence type="ECO:0000256" key="7">
    <source>
        <dbReference type="ARBA" id="ARBA00034617"/>
    </source>
</evidence>
<dbReference type="Proteomes" id="UP000236220">
    <property type="component" value="Unassembled WGS sequence"/>
</dbReference>
<dbReference type="InterPro" id="IPR013986">
    <property type="entry name" value="DExx_box_DNA_helicase_dom_sf"/>
</dbReference>
<dbReference type="Pfam" id="PF06114">
    <property type="entry name" value="Peptidase_M78"/>
    <property type="match status" value="1"/>
</dbReference>
<dbReference type="SUPFAM" id="SSF52540">
    <property type="entry name" value="P-loop containing nucleoside triphosphate hydrolases"/>
    <property type="match status" value="1"/>
</dbReference>
<dbReference type="GO" id="GO:0033202">
    <property type="term" value="C:DNA helicase complex"/>
    <property type="evidence" value="ECO:0007669"/>
    <property type="project" value="TreeGrafter"/>
</dbReference>
<gene>
    <name evidence="13" type="ORF">Lysil_1458</name>
</gene>
<dbReference type="Pfam" id="PF00580">
    <property type="entry name" value="UvrD-helicase"/>
    <property type="match status" value="1"/>
</dbReference>
<evidence type="ECO:0000313" key="14">
    <source>
        <dbReference type="Proteomes" id="UP000236220"/>
    </source>
</evidence>
<dbReference type="InterPro" id="IPR027417">
    <property type="entry name" value="P-loop_NTPase"/>
</dbReference>
<feature type="binding site" evidence="10">
    <location>
        <begin position="173"/>
        <end position="180"/>
    </location>
    <ligand>
        <name>ATP</name>
        <dbReference type="ChEBI" id="CHEBI:30616"/>
    </ligand>
</feature>
<evidence type="ECO:0000256" key="10">
    <source>
        <dbReference type="PROSITE-ProRule" id="PRU00560"/>
    </source>
</evidence>
<reference evidence="13 14" key="1">
    <citation type="submission" date="2017-08" db="EMBL/GenBank/DDBJ databases">
        <title>Lysobacter sylvestris genome.</title>
        <authorList>
            <person name="Zhang D.-C."/>
            <person name="Albuquerque L."/>
            <person name="Franca L."/>
            <person name="Froufe H.J.C."/>
            <person name="Barroso C."/>
            <person name="Egas C."/>
            <person name="Da Costa M."/>
            <person name="Margesin R."/>
        </authorList>
    </citation>
    <scope>NUCLEOTIDE SEQUENCE [LARGE SCALE GENOMIC DNA]</scope>
    <source>
        <strain evidence="13 14">AM20-91</strain>
    </source>
</reference>
<dbReference type="InterPro" id="IPR014016">
    <property type="entry name" value="UvrD-like_ATP-bd"/>
</dbReference>
<dbReference type="GO" id="GO:0003677">
    <property type="term" value="F:DNA binding"/>
    <property type="evidence" value="ECO:0007669"/>
    <property type="project" value="InterPro"/>
</dbReference>
<protein>
    <recommendedName>
        <fullName evidence="8">DNA 3'-5' helicase</fullName>
        <ecNumber evidence="8">5.6.2.4</ecNumber>
    </recommendedName>
</protein>
<name>A0A2K1Q466_9GAMM</name>
<keyword evidence="5 10" id="KW-0067">ATP-binding</keyword>
<dbReference type="PROSITE" id="PS51217">
    <property type="entry name" value="UVRD_HELICASE_CTER"/>
    <property type="match status" value="1"/>
</dbReference>
<dbReference type="Gene3D" id="3.40.50.300">
    <property type="entry name" value="P-loop containing nucleotide triphosphate hydrolases"/>
    <property type="match status" value="2"/>
</dbReference>
<dbReference type="Pfam" id="PF13361">
    <property type="entry name" value="UvrD_C"/>
    <property type="match status" value="2"/>
</dbReference>
<proteinExistence type="inferred from homology"/>
<dbReference type="RefSeq" id="WP_205756886.1">
    <property type="nucleotide sequence ID" value="NZ_NPZB01000001.1"/>
</dbReference>
<evidence type="ECO:0000256" key="8">
    <source>
        <dbReference type="ARBA" id="ARBA00034808"/>
    </source>
</evidence>
<dbReference type="GO" id="GO:0016887">
    <property type="term" value="F:ATP hydrolysis activity"/>
    <property type="evidence" value="ECO:0007669"/>
    <property type="project" value="RHEA"/>
</dbReference>
<dbReference type="GO" id="GO:0005829">
    <property type="term" value="C:cytosol"/>
    <property type="evidence" value="ECO:0007669"/>
    <property type="project" value="TreeGrafter"/>
</dbReference>
<evidence type="ECO:0000256" key="5">
    <source>
        <dbReference type="ARBA" id="ARBA00022840"/>
    </source>
</evidence>
<dbReference type="GO" id="GO:0000725">
    <property type="term" value="P:recombinational repair"/>
    <property type="evidence" value="ECO:0007669"/>
    <property type="project" value="TreeGrafter"/>
</dbReference>